<evidence type="ECO:0000256" key="3">
    <source>
        <dbReference type="ARBA" id="ARBA00022457"/>
    </source>
</evidence>
<dbReference type="PANTHER" id="PTHR47707:SF1">
    <property type="entry name" value="NUDIX HYDROLASE FAMILY PROTEIN"/>
    <property type="match status" value="1"/>
</dbReference>
<protein>
    <recommendedName>
        <fullName evidence="13">8-oxo-dGTP diphosphatase</fullName>
        <ecNumber evidence="12">3.6.1.55</ecNumber>
    </recommendedName>
    <alternativeName>
        <fullName evidence="16">7,8-dihydro-8-oxoguanine-triphosphatase</fullName>
    </alternativeName>
    <alternativeName>
        <fullName evidence="15">Mutator protein MutT</fullName>
    </alternativeName>
    <alternativeName>
        <fullName evidence="14">dGTP pyrophosphohydrolase</fullName>
    </alternativeName>
</protein>
<keyword evidence="7 17" id="KW-0378">Hydrolase</keyword>
<dbReference type="eggNOG" id="COG0494">
    <property type="taxonomic scope" value="Bacteria"/>
</dbReference>
<keyword evidence="9" id="KW-0234">DNA repair</keyword>
<evidence type="ECO:0000256" key="11">
    <source>
        <dbReference type="ARBA" id="ARBA00036904"/>
    </source>
</evidence>
<dbReference type="OrthoDB" id="9810648at2"/>
<keyword evidence="6" id="KW-0227">DNA damage</keyword>
<evidence type="ECO:0000256" key="15">
    <source>
        <dbReference type="ARBA" id="ARBA00041979"/>
    </source>
</evidence>
<evidence type="ECO:0000256" key="1">
    <source>
        <dbReference type="ARBA" id="ARBA00001946"/>
    </source>
</evidence>
<dbReference type="PATRIC" id="fig|1121451.3.peg.2170"/>
<dbReference type="InterPro" id="IPR000086">
    <property type="entry name" value="NUDIX_hydrolase_dom"/>
</dbReference>
<proteinExistence type="inferred from homology"/>
<dbReference type="InterPro" id="IPR047127">
    <property type="entry name" value="MutT-like"/>
</dbReference>
<dbReference type="AlphaFoldDB" id="L0RF65"/>
<comment type="cofactor">
    <cofactor evidence="1">
        <name>Mg(2+)</name>
        <dbReference type="ChEBI" id="CHEBI:18420"/>
    </cofactor>
</comment>
<evidence type="ECO:0000256" key="8">
    <source>
        <dbReference type="ARBA" id="ARBA00022842"/>
    </source>
</evidence>
<evidence type="ECO:0000313" key="19">
    <source>
        <dbReference type="EMBL" id="CCO24211.1"/>
    </source>
</evidence>
<evidence type="ECO:0000259" key="18">
    <source>
        <dbReference type="PROSITE" id="PS51462"/>
    </source>
</evidence>
<accession>L0RF65</accession>
<dbReference type="GO" id="GO:0006260">
    <property type="term" value="P:DNA replication"/>
    <property type="evidence" value="ECO:0007669"/>
    <property type="project" value="UniProtKB-KW"/>
</dbReference>
<comment type="similarity">
    <text evidence="2 17">Belongs to the Nudix hydrolase family.</text>
</comment>
<dbReference type="GO" id="GO:0044715">
    <property type="term" value="F:8-oxo-dGDP phosphatase activity"/>
    <property type="evidence" value="ECO:0007669"/>
    <property type="project" value="TreeGrafter"/>
</dbReference>
<organism evidence="19 20">
    <name type="scientific">Maridesulfovibrio hydrothermalis AM13 = DSM 14728</name>
    <dbReference type="NCBI Taxonomy" id="1121451"/>
    <lineage>
        <taxon>Bacteria</taxon>
        <taxon>Pseudomonadati</taxon>
        <taxon>Thermodesulfobacteriota</taxon>
        <taxon>Desulfovibrionia</taxon>
        <taxon>Desulfovibrionales</taxon>
        <taxon>Desulfovibrionaceae</taxon>
        <taxon>Maridesulfovibrio</taxon>
    </lineage>
</organism>
<keyword evidence="5" id="KW-0479">Metal-binding</keyword>
<dbReference type="EMBL" id="FO203522">
    <property type="protein sequence ID" value="CCO24211.1"/>
    <property type="molecule type" value="Genomic_DNA"/>
</dbReference>
<dbReference type="KEGG" id="dhy:DESAM_21938"/>
<dbReference type="CDD" id="cd03425">
    <property type="entry name" value="NUDIX_MutT_NudA_like"/>
    <property type="match status" value="1"/>
</dbReference>
<dbReference type="InterPro" id="IPR015797">
    <property type="entry name" value="NUDIX_hydrolase-like_dom_sf"/>
</dbReference>
<name>L0RF65_9BACT</name>
<evidence type="ECO:0000256" key="17">
    <source>
        <dbReference type="RuleBase" id="RU003476"/>
    </source>
</evidence>
<dbReference type="PANTHER" id="PTHR47707">
    <property type="entry name" value="8-OXO-DGTP DIPHOSPHATASE"/>
    <property type="match status" value="1"/>
</dbReference>
<evidence type="ECO:0000256" key="13">
    <source>
        <dbReference type="ARBA" id="ARBA00040794"/>
    </source>
</evidence>
<keyword evidence="20" id="KW-1185">Reference proteome</keyword>
<dbReference type="InterPro" id="IPR020476">
    <property type="entry name" value="Nudix_hydrolase"/>
</dbReference>
<evidence type="ECO:0000256" key="6">
    <source>
        <dbReference type="ARBA" id="ARBA00022763"/>
    </source>
</evidence>
<evidence type="ECO:0000256" key="12">
    <source>
        <dbReference type="ARBA" id="ARBA00038905"/>
    </source>
</evidence>
<dbReference type="GO" id="GO:0046872">
    <property type="term" value="F:metal ion binding"/>
    <property type="evidence" value="ECO:0007669"/>
    <property type="project" value="UniProtKB-KW"/>
</dbReference>
<keyword evidence="4" id="KW-0235">DNA replication</keyword>
<dbReference type="RefSeq" id="WP_015336812.1">
    <property type="nucleotide sequence ID" value="NC_020055.1"/>
</dbReference>
<feature type="domain" description="Nudix hydrolase" evidence="18">
    <location>
        <begin position="5"/>
        <end position="132"/>
    </location>
</feature>
<evidence type="ECO:0000256" key="16">
    <source>
        <dbReference type="ARBA" id="ARBA00042798"/>
    </source>
</evidence>
<comment type="catalytic activity">
    <reaction evidence="10">
        <text>8-oxo-dGTP + H2O = 8-oxo-dGMP + diphosphate + H(+)</text>
        <dbReference type="Rhea" id="RHEA:31575"/>
        <dbReference type="ChEBI" id="CHEBI:15377"/>
        <dbReference type="ChEBI" id="CHEBI:15378"/>
        <dbReference type="ChEBI" id="CHEBI:33019"/>
        <dbReference type="ChEBI" id="CHEBI:63224"/>
        <dbReference type="ChEBI" id="CHEBI:77896"/>
        <dbReference type="EC" id="3.6.1.55"/>
    </reaction>
</comment>
<evidence type="ECO:0000256" key="7">
    <source>
        <dbReference type="ARBA" id="ARBA00022801"/>
    </source>
</evidence>
<dbReference type="GO" id="GO:0044716">
    <property type="term" value="F:8-oxo-GDP phosphatase activity"/>
    <property type="evidence" value="ECO:0007669"/>
    <property type="project" value="TreeGrafter"/>
</dbReference>
<keyword evidence="3" id="KW-0515">Mutator protein</keyword>
<dbReference type="Pfam" id="PF00293">
    <property type="entry name" value="NUDIX"/>
    <property type="match status" value="1"/>
</dbReference>
<comment type="catalytic activity">
    <reaction evidence="11">
        <text>8-oxo-GTP + H2O = 8-oxo-GMP + diphosphate + H(+)</text>
        <dbReference type="Rhea" id="RHEA:67616"/>
        <dbReference type="ChEBI" id="CHEBI:15377"/>
        <dbReference type="ChEBI" id="CHEBI:15378"/>
        <dbReference type="ChEBI" id="CHEBI:33019"/>
        <dbReference type="ChEBI" id="CHEBI:143553"/>
        <dbReference type="ChEBI" id="CHEBI:145694"/>
    </reaction>
</comment>
<evidence type="ECO:0000256" key="9">
    <source>
        <dbReference type="ARBA" id="ARBA00023204"/>
    </source>
</evidence>
<dbReference type="PROSITE" id="PS51462">
    <property type="entry name" value="NUDIX"/>
    <property type="match status" value="1"/>
</dbReference>
<dbReference type="STRING" id="1121451.DESAM_21938"/>
<evidence type="ECO:0000256" key="4">
    <source>
        <dbReference type="ARBA" id="ARBA00022705"/>
    </source>
</evidence>
<evidence type="ECO:0000256" key="10">
    <source>
        <dbReference type="ARBA" id="ARBA00035861"/>
    </source>
</evidence>
<dbReference type="Proteomes" id="UP000010808">
    <property type="component" value="Chromosome"/>
</dbReference>
<dbReference type="PROSITE" id="PS00893">
    <property type="entry name" value="NUDIX_BOX"/>
    <property type="match status" value="1"/>
</dbReference>
<evidence type="ECO:0000256" key="14">
    <source>
        <dbReference type="ARBA" id="ARBA00041592"/>
    </source>
</evidence>
<dbReference type="GO" id="GO:0035539">
    <property type="term" value="F:8-oxo-7,8-dihydrodeoxyguanosine triphosphate pyrophosphatase activity"/>
    <property type="evidence" value="ECO:0007669"/>
    <property type="project" value="UniProtKB-EC"/>
</dbReference>
<reference evidence="19 20" key="1">
    <citation type="submission" date="2012-10" db="EMBL/GenBank/DDBJ databases">
        <authorList>
            <person name="Genoscope - CEA"/>
        </authorList>
    </citation>
    <scope>NUCLEOTIDE SEQUENCE [LARGE SCALE GENOMIC DNA]</scope>
    <source>
        <strain evidence="20">AM13 / DSM 14728</strain>
    </source>
</reference>
<dbReference type="InterPro" id="IPR020084">
    <property type="entry name" value="NUDIX_hydrolase_CS"/>
</dbReference>
<evidence type="ECO:0000256" key="5">
    <source>
        <dbReference type="ARBA" id="ARBA00022723"/>
    </source>
</evidence>
<dbReference type="SUPFAM" id="SSF55811">
    <property type="entry name" value="Nudix"/>
    <property type="match status" value="1"/>
</dbReference>
<dbReference type="GO" id="GO:0008413">
    <property type="term" value="F:8-oxo-7,8-dihydroguanosine triphosphate pyrophosphatase activity"/>
    <property type="evidence" value="ECO:0007669"/>
    <property type="project" value="TreeGrafter"/>
</dbReference>
<keyword evidence="8" id="KW-0460">Magnesium</keyword>
<dbReference type="HOGENOM" id="CLU_037162_19_2_7"/>
<dbReference type="Gene3D" id="3.90.79.10">
    <property type="entry name" value="Nucleoside Triphosphate Pyrophosphohydrolase"/>
    <property type="match status" value="1"/>
</dbReference>
<gene>
    <name evidence="19" type="ORF">DESAM_21938</name>
</gene>
<evidence type="ECO:0000256" key="2">
    <source>
        <dbReference type="ARBA" id="ARBA00005582"/>
    </source>
</evidence>
<dbReference type="EC" id="3.6.1.55" evidence="12"/>
<dbReference type="GO" id="GO:0006281">
    <property type="term" value="P:DNA repair"/>
    <property type="evidence" value="ECO:0007669"/>
    <property type="project" value="UniProtKB-KW"/>
</dbReference>
<evidence type="ECO:0000313" key="20">
    <source>
        <dbReference type="Proteomes" id="UP000010808"/>
    </source>
</evidence>
<dbReference type="PRINTS" id="PR00502">
    <property type="entry name" value="NUDIXFAMILY"/>
</dbReference>
<sequence length="137" mass="16190">MTRRIPIPVVAGIIWKEGQFLCAERPQGKDYAGWWEFPGGKVEKNESLGNALVRELQEELGITPTRFDFWIEKIVDYPEYTVKLHFFDIWEFTGEVTSLENQRFDWFNLTALVNVKFLPVNYKILEMLQTRELRSNT</sequence>